<evidence type="ECO:0000256" key="7">
    <source>
        <dbReference type="ARBA" id="ARBA00022771"/>
    </source>
</evidence>
<evidence type="ECO:0000256" key="1">
    <source>
        <dbReference type="ARBA" id="ARBA00000900"/>
    </source>
</evidence>
<dbReference type="Proteomes" id="UP000636800">
    <property type="component" value="Chromosome 7"/>
</dbReference>
<evidence type="ECO:0000256" key="2">
    <source>
        <dbReference type="ARBA" id="ARBA00004123"/>
    </source>
</evidence>
<dbReference type="PROSITE" id="PS50089">
    <property type="entry name" value="ZF_RING_2"/>
    <property type="match status" value="1"/>
</dbReference>
<dbReference type="InterPro" id="IPR013083">
    <property type="entry name" value="Znf_RING/FYVE/PHD"/>
</dbReference>
<keyword evidence="11 14" id="KW-0175">Coiled coil</keyword>
<dbReference type="GO" id="GO:0016567">
    <property type="term" value="P:protein ubiquitination"/>
    <property type="evidence" value="ECO:0007669"/>
    <property type="project" value="UniProtKB-UniRule"/>
</dbReference>
<dbReference type="InterPro" id="IPR018957">
    <property type="entry name" value="Znf_C3HC4_RING-type"/>
</dbReference>
<name>A0A835QSY1_VANPL</name>
<proteinExistence type="inferred from homology"/>
<comment type="catalytic activity">
    <reaction evidence="1 14">
        <text>S-ubiquitinyl-[E2 ubiquitin-conjugating enzyme]-L-cysteine + [acceptor protein]-L-lysine = [E2 ubiquitin-conjugating enzyme]-L-cysteine + N(6)-ubiquitinyl-[acceptor protein]-L-lysine.</text>
        <dbReference type="EC" id="2.3.2.27"/>
    </reaction>
</comment>
<feature type="coiled-coil region" evidence="15">
    <location>
        <begin position="300"/>
        <end position="334"/>
    </location>
</feature>
<evidence type="ECO:0000256" key="14">
    <source>
        <dbReference type="RuleBase" id="RU365038"/>
    </source>
</evidence>
<keyword evidence="6 14" id="KW-0479">Metal-binding</keyword>
<dbReference type="PANTHER" id="PTHR23163">
    <property type="entry name" value="RING FINGER PROTEIN-RELATED"/>
    <property type="match status" value="1"/>
</dbReference>
<feature type="coiled-coil region" evidence="15">
    <location>
        <begin position="361"/>
        <end position="388"/>
    </location>
</feature>
<dbReference type="CDD" id="cd16499">
    <property type="entry name" value="RING-HC_Bre1-like"/>
    <property type="match status" value="1"/>
</dbReference>
<dbReference type="AlphaFoldDB" id="A0A835QSY1"/>
<comment type="subcellular location">
    <subcellularLocation>
        <location evidence="2 14">Nucleus</location>
    </subcellularLocation>
</comment>
<keyword evidence="10 14" id="KW-0156">Chromatin regulator</keyword>
<dbReference type="OrthoDB" id="7933078at2759"/>
<dbReference type="Gene3D" id="3.30.40.10">
    <property type="entry name" value="Zinc/RING finger domain, C3HC4 (zinc finger)"/>
    <property type="match status" value="1"/>
</dbReference>
<dbReference type="EMBL" id="JADCNL010000007">
    <property type="protein sequence ID" value="KAG0473262.1"/>
    <property type="molecule type" value="Genomic_DNA"/>
</dbReference>
<keyword evidence="5 14" id="KW-0808">Transferase</keyword>
<keyword evidence="12 14" id="KW-0539">Nucleus</keyword>
<evidence type="ECO:0000256" key="5">
    <source>
        <dbReference type="ARBA" id="ARBA00022679"/>
    </source>
</evidence>
<dbReference type="GO" id="GO:0005634">
    <property type="term" value="C:nucleus"/>
    <property type="evidence" value="ECO:0007669"/>
    <property type="project" value="UniProtKB-SubCell"/>
</dbReference>
<evidence type="ECO:0000256" key="9">
    <source>
        <dbReference type="ARBA" id="ARBA00022833"/>
    </source>
</evidence>
<evidence type="ECO:0000256" key="15">
    <source>
        <dbReference type="SAM" id="Coils"/>
    </source>
</evidence>
<evidence type="ECO:0000256" key="3">
    <source>
        <dbReference type="ARBA" id="ARBA00004906"/>
    </source>
</evidence>
<dbReference type="SMART" id="SM00184">
    <property type="entry name" value="RING"/>
    <property type="match status" value="1"/>
</dbReference>
<sequence>MGSTGEPDRKRRHLSSISPIAGAAAKKHLLSPRADDKKLDVAVLQYQNQKVFQQLEAQKVEYFILEDKCHKLKEKQDIYDDIIVVANKSWDQLVSDLESRSICTRESTSAQHDLQGTGMLGDQSSFPMQDDFISRLLETGATNSCSLDDSTDSVEDEKSRTSETTKNILQNIISSINWMWHVSKDVTSSLRAAFSVHDQETHLRKSVIDLGMEVRSLILSVNDLHLKHRMLASKMQDHSDMLAKFKAEQKWLAGELASSVSELEESRCKLAILKSQKDGSKGAPILFPTLGNKHVIVDAVRDKQKEIQAMESSLKELKDQVSSQMVQINDLHERKIEILKKLGNLQNFLLSIKSVHSSSAFQKLKDQLDKSKAEMNQCQLSLAKLQAEKDNFLWHEKAVTLKDDLADVLEKVSDFSKLRIAELEQDLHKLVHERIQMEAKLEVTLREPGRKEIIAEFKELVTSLPKEMGVMQNDLAKFKESASEFHCLRAEVQSLSHILQWEVSKLQSLSDKFTAQLCQIKRLYSVVGDLTESEQELKLILEMYRRESTDSREVMESRDKEYKAWAHVQNLKSSLDEHNLESRVKSAIEAEALSQQKLAAAEAEIADLRQTLESTVREISKLSEKLKSKHEEGEAYLSEIESIGQAYEDMQTQNQHLLQQITERDDYNIKLVIEGVKARQQHDVVLSEIHSMDKKLQEANTLLNLYDLKAARCDEQLKFWSDQVAELVEDGWQCSTGFSSVQIRLSDVQRETEDLRHNLNDMQTQAEKSRFEITELQIELEMERFTKKRIEEGLETMTMKATSVRTHTDGLAILEKLRQEIREYKGILKCRICNNRQKEVVIAKCYHLFCSQCVQRTIESRHRKCPTCSASFGPNDVKSIYI</sequence>
<accession>A0A835QSY1</accession>
<evidence type="ECO:0000313" key="17">
    <source>
        <dbReference type="EMBL" id="KAG0473262.1"/>
    </source>
</evidence>
<comment type="similarity">
    <text evidence="4 14">Belongs to the BRE1 family.</text>
</comment>
<keyword evidence="7 13" id="KW-0863">Zinc-finger</keyword>
<organism evidence="17 18">
    <name type="scientific">Vanilla planifolia</name>
    <name type="common">Vanilla</name>
    <dbReference type="NCBI Taxonomy" id="51239"/>
    <lineage>
        <taxon>Eukaryota</taxon>
        <taxon>Viridiplantae</taxon>
        <taxon>Streptophyta</taxon>
        <taxon>Embryophyta</taxon>
        <taxon>Tracheophyta</taxon>
        <taxon>Spermatophyta</taxon>
        <taxon>Magnoliopsida</taxon>
        <taxon>Liliopsida</taxon>
        <taxon>Asparagales</taxon>
        <taxon>Orchidaceae</taxon>
        <taxon>Vanilloideae</taxon>
        <taxon>Vanilleae</taxon>
        <taxon>Vanilla</taxon>
    </lineage>
</organism>
<dbReference type="SUPFAM" id="SSF57850">
    <property type="entry name" value="RING/U-box"/>
    <property type="match status" value="1"/>
</dbReference>
<gene>
    <name evidence="17" type="ORF">HPP92_015119</name>
</gene>
<evidence type="ECO:0000256" key="12">
    <source>
        <dbReference type="ARBA" id="ARBA00023242"/>
    </source>
</evidence>
<evidence type="ECO:0000256" key="11">
    <source>
        <dbReference type="ARBA" id="ARBA00023054"/>
    </source>
</evidence>
<evidence type="ECO:0000259" key="16">
    <source>
        <dbReference type="PROSITE" id="PS50089"/>
    </source>
</evidence>
<feature type="domain" description="RING-type" evidence="16">
    <location>
        <begin position="830"/>
        <end position="869"/>
    </location>
</feature>
<dbReference type="InterPro" id="IPR017907">
    <property type="entry name" value="Znf_RING_CS"/>
</dbReference>
<dbReference type="GO" id="GO:0006325">
    <property type="term" value="P:chromatin organization"/>
    <property type="evidence" value="ECO:0007669"/>
    <property type="project" value="UniProtKB-KW"/>
</dbReference>
<dbReference type="PANTHER" id="PTHR23163:SF0">
    <property type="entry name" value="E3 UBIQUITIN-PROTEIN LIGASE BRE1"/>
    <property type="match status" value="1"/>
</dbReference>
<comment type="pathway">
    <text evidence="3 14">Protein modification; protein ubiquitination.</text>
</comment>
<protein>
    <recommendedName>
        <fullName evidence="14">E3 ubiquitin protein ligase</fullName>
        <ecNumber evidence="14">2.3.2.27</ecNumber>
    </recommendedName>
</protein>
<dbReference type="InterPro" id="IPR001841">
    <property type="entry name" value="Znf_RING"/>
</dbReference>
<dbReference type="EC" id="2.3.2.27" evidence="14"/>
<keyword evidence="18" id="KW-1185">Reference proteome</keyword>
<evidence type="ECO:0000256" key="8">
    <source>
        <dbReference type="ARBA" id="ARBA00022786"/>
    </source>
</evidence>
<evidence type="ECO:0000256" key="4">
    <source>
        <dbReference type="ARBA" id="ARBA00005555"/>
    </source>
</evidence>
<evidence type="ECO:0000256" key="10">
    <source>
        <dbReference type="ARBA" id="ARBA00022853"/>
    </source>
</evidence>
<dbReference type="InterPro" id="IPR013956">
    <property type="entry name" value="E3_ubiquit_lig_Bre1"/>
</dbReference>
<dbReference type="UniPathway" id="UPA00143"/>
<feature type="coiled-coil region" evidence="15">
    <location>
        <begin position="745"/>
        <end position="779"/>
    </location>
</feature>
<comment type="caution">
    <text evidence="17">The sequence shown here is derived from an EMBL/GenBank/DDBJ whole genome shotgun (WGS) entry which is preliminary data.</text>
</comment>
<evidence type="ECO:0000256" key="13">
    <source>
        <dbReference type="PROSITE-ProRule" id="PRU00175"/>
    </source>
</evidence>
<dbReference type="Pfam" id="PF00097">
    <property type="entry name" value="zf-C3HC4"/>
    <property type="match status" value="1"/>
</dbReference>
<evidence type="ECO:0000313" key="18">
    <source>
        <dbReference type="Proteomes" id="UP000636800"/>
    </source>
</evidence>
<dbReference type="GO" id="GO:0008270">
    <property type="term" value="F:zinc ion binding"/>
    <property type="evidence" value="ECO:0007669"/>
    <property type="project" value="UniProtKB-KW"/>
</dbReference>
<keyword evidence="9 14" id="KW-0862">Zinc</keyword>
<evidence type="ECO:0000256" key="6">
    <source>
        <dbReference type="ARBA" id="ARBA00022723"/>
    </source>
</evidence>
<dbReference type="GO" id="GO:0033503">
    <property type="term" value="C:HULC complex"/>
    <property type="evidence" value="ECO:0007669"/>
    <property type="project" value="TreeGrafter"/>
</dbReference>
<keyword evidence="8 14" id="KW-0833">Ubl conjugation pathway</keyword>
<reference evidence="17 18" key="1">
    <citation type="journal article" date="2020" name="Nat. Food">
        <title>A phased Vanilla planifolia genome enables genetic improvement of flavour and production.</title>
        <authorList>
            <person name="Hasing T."/>
            <person name="Tang H."/>
            <person name="Brym M."/>
            <person name="Khazi F."/>
            <person name="Huang T."/>
            <person name="Chambers A.H."/>
        </authorList>
    </citation>
    <scope>NUCLEOTIDE SEQUENCE [LARGE SCALE GENOMIC DNA]</scope>
    <source>
        <tissue evidence="17">Leaf</tissue>
    </source>
</reference>
<feature type="coiled-coil region" evidence="15">
    <location>
        <begin position="591"/>
        <end position="632"/>
    </location>
</feature>
<dbReference type="PROSITE" id="PS00518">
    <property type="entry name" value="ZF_RING_1"/>
    <property type="match status" value="1"/>
</dbReference>
<dbReference type="GO" id="GO:0061630">
    <property type="term" value="F:ubiquitin protein ligase activity"/>
    <property type="evidence" value="ECO:0007669"/>
    <property type="project" value="UniProtKB-EC"/>
</dbReference>